<dbReference type="EMBL" id="JANJYI010000002">
    <property type="protein sequence ID" value="KAK2661120.1"/>
    <property type="molecule type" value="Genomic_DNA"/>
</dbReference>
<dbReference type="InterPro" id="IPR025558">
    <property type="entry name" value="DUF4283"/>
</dbReference>
<gene>
    <name evidence="2" type="ORF">Ddye_007653</name>
</gene>
<organism evidence="2 3">
    <name type="scientific">Dipteronia dyeriana</name>
    <dbReference type="NCBI Taxonomy" id="168575"/>
    <lineage>
        <taxon>Eukaryota</taxon>
        <taxon>Viridiplantae</taxon>
        <taxon>Streptophyta</taxon>
        <taxon>Embryophyta</taxon>
        <taxon>Tracheophyta</taxon>
        <taxon>Spermatophyta</taxon>
        <taxon>Magnoliopsida</taxon>
        <taxon>eudicotyledons</taxon>
        <taxon>Gunneridae</taxon>
        <taxon>Pentapetalae</taxon>
        <taxon>rosids</taxon>
        <taxon>malvids</taxon>
        <taxon>Sapindales</taxon>
        <taxon>Sapindaceae</taxon>
        <taxon>Hippocastanoideae</taxon>
        <taxon>Acereae</taxon>
        <taxon>Dipteronia</taxon>
    </lineage>
</organism>
<accession>A0AAE0CRN4</accession>
<sequence>MDPEEIVKLYAALSIKSHEEKLWCVDDTLKVSVGKKLDLSLIGKVISNKHVNRDVFRAVIPRVWQLTLDIEVVKDNTFLFYFCNQGDRFRVLARGPWSFDNYLPVLEKPSGVGDITYLSFHKMVFWIQILNAPLLCMTREMGEFLGKIIGDFKDIGVGVTGECFRKYMRIKVAIDISKPLKCKKILQGGGWACEEGRWKQLAREGNRNVATSNGMAGVGKRGLSDPTILTVAPAVKKSKRKTKFTTVTDEISVGRVIFSACQT</sequence>
<evidence type="ECO:0000313" key="3">
    <source>
        <dbReference type="Proteomes" id="UP001280121"/>
    </source>
</evidence>
<proteinExistence type="predicted"/>
<dbReference type="Pfam" id="PF14111">
    <property type="entry name" value="DUF4283"/>
    <property type="match status" value="1"/>
</dbReference>
<dbReference type="InterPro" id="IPR040256">
    <property type="entry name" value="At4g02000-like"/>
</dbReference>
<name>A0AAE0CRN4_9ROSI</name>
<dbReference type="PANTHER" id="PTHR31286:SF167">
    <property type="entry name" value="OS09G0268800 PROTEIN"/>
    <property type="match status" value="1"/>
</dbReference>
<keyword evidence="3" id="KW-1185">Reference proteome</keyword>
<evidence type="ECO:0000259" key="1">
    <source>
        <dbReference type="Pfam" id="PF14111"/>
    </source>
</evidence>
<evidence type="ECO:0000313" key="2">
    <source>
        <dbReference type="EMBL" id="KAK2661120.1"/>
    </source>
</evidence>
<comment type="caution">
    <text evidence="2">The sequence shown here is derived from an EMBL/GenBank/DDBJ whole genome shotgun (WGS) entry which is preliminary data.</text>
</comment>
<dbReference type="PANTHER" id="PTHR31286">
    <property type="entry name" value="GLYCINE-RICH CELL WALL STRUCTURAL PROTEIN 1.8-LIKE"/>
    <property type="match status" value="1"/>
</dbReference>
<reference evidence="2" key="1">
    <citation type="journal article" date="2023" name="Plant J.">
        <title>Genome sequences and population genomics provide insights into the demographic history, inbreeding, and mutation load of two 'living fossil' tree species of Dipteronia.</title>
        <authorList>
            <person name="Feng Y."/>
            <person name="Comes H.P."/>
            <person name="Chen J."/>
            <person name="Zhu S."/>
            <person name="Lu R."/>
            <person name="Zhang X."/>
            <person name="Li P."/>
            <person name="Qiu J."/>
            <person name="Olsen K.M."/>
            <person name="Qiu Y."/>
        </authorList>
    </citation>
    <scope>NUCLEOTIDE SEQUENCE</scope>
    <source>
        <strain evidence="2">KIB01</strain>
    </source>
</reference>
<feature type="domain" description="DUF4283" evidence="1">
    <location>
        <begin position="36"/>
        <end position="103"/>
    </location>
</feature>
<dbReference type="Proteomes" id="UP001280121">
    <property type="component" value="Unassembled WGS sequence"/>
</dbReference>
<protein>
    <recommendedName>
        <fullName evidence="1">DUF4283 domain-containing protein</fullName>
    </recommendedName>
</protein>
<dbReference type="AlphaFoldDB" id="A0AAE0CRN4"/>